<protein>
    <submittedName>
        <fullName evidence="2">Uncharacterized protein</fullName>
    </submittedName>
</protein>
<dbReference type="AlphaFoldDB" id="A0A1B2EBV7"/>
<feature type="region of interest" description="Disordered" evidence="1">
    <location>
        <begin position="133"/>
        <end position="163"/>
    </location>
</feature>
<dbReference type="KEGG" id="moc:BB934_03840"/>
<accession>A0A1B2EBV7</accession>
<dbReference type="Pfam" id="PF20554">
    <property type="entry name" value="DUF6766"/>
    <property type="match status" value="1"/>
</dbReference>
<dbReference type="EMBL" id="CP016616">
    <property type="protein sequence ID" value="ANY77460.1"/>
    <property type="molecule type" value="Genomic_DNA"/>
</dbReference>
<name>A0A1B2EBV7_9HYPH</name>
<organism evidence="2">
    <name type="scientific">Microvirga ossetica</name>
    <dbReference type="NCBI Taxonomy" id="1882682"/>
    <lineage>
        <taxon>Bacteria</taxon>
        <taxon>Pseudomonadati</taxon>
        <taxon>Pseudomonadota</taxon>
        <taxon>Alphaproteobacteria</taxon>
        <taxon>Hyphomicrobiales</taxon>
        <taxon>Methylobacteriaceae</taxon>
        <taxon>Microvirga</taxon>
    </lineage>
</organism>
<evidence type="ECO:0000313" key="2">
    <source>
        <dbReference type="EMBL" id="ANY77460.1"/>
    </source>
</evidence>
<dbReference type="InterPro" id="IPR046657">
    <property type="entry name" value="DUF6766"/>
</dbReference>
<gene>
    <name evidence="2" type="ORF">BB934_03840</name>
</gene>
<evidence type="ECO:0000256" key="1">
    <source>
        <dbReference type="SAM" id="MobiDB-lite"/>
    </source>
</evidence>
<reference evidence="2" key="1">
    <citation type="submission" date="2016-07" db="EMBL/GenBank/DDBJ databases">
        <title>Microvirga ossetica sp. nov. a new species of rhizobia isolated from root nodules of the legume species Vicia alpestris Steven originated from North Ossetia region in the Caucasus.</title>
        <authorList>
            <person name="Safronova V.I."/>
            <person name="Kuznetsova I.G."/>
            <person name="Sazanova A.L."/>
            <person name="Belimov A."/>
            <person name="Andronov E."/>
            <person name="Osledkin Y.S."/>
            <person name="Onishchuk O.P."/>
            <person name="Kurchak O.N."/>
            <person name="Shaposhnikov A.I."/>
            <person name="Willems A."/>
            <person name="Tikhonovich I.A."/>
        </authorList>
    </citation>
    <scope>NUCLEOTIDE SEQUENCE [LARGE SCALE GENOMIC DNA]</scope>
    <source>
        <strain evidence="2">V5/3M</strain>
    </source>
</reference>
<proteinExistence type="predicted"/>
<sequence>MSLKLEFLAAICLISFEPSTQAHDLYSPLKDRWGNSCCNDQDCRPVPYRVRAAGVQMLVHGNWIAVPDHAIQYRALPGDGGETAGGHWCGTSAYCRMRQCDIQLSAQSCRPTRQRSLGYLLFLVKVASNPFHKPLQRNSQPTMERPGQGNCRHSARASSTLGGNGALTETLADAEFWYKSFQNWQSEVLPIAMLLVLGNYLREHGSPESKPVASPHAAPGH</sequence>